<dbReference type="EMBL" id="JAWJYN010000003">
    <property type="protein sequence ID" value="MDZ8162780.1"/>
    <property type="molecule type" value="Genomic_DNA"/>
</dbReference>
<dbReference type="Gene3D" id="3.90.1170.40">
    <property type="entry name" value="Molybdopterin biosynthesis MoaE subunit"/>
    <property type="match status" value="1"/>
</dbReference>
<sequence length="142" mass="14732">MSTTVVIAAISADPIDVSAHIEAVRDPAVGALNTFIGTVRDHDPEAAGEVVTLEYTAHPDAQRIIGELAARAAGDRARIAVTHRVGRLAVGDVAVVVVAASAHRAEAFDASRELIEAIKTDLPVWKKQHQSGGAAAWVGIGS</sequence>
<dbReference type="PANTHER" id="PTHR23404">
    <property type="entry name" value="MOLYBDOPTERIN SYNTHASE RELATED"/>
    <property type="match status" value="1"/>
</dbReference>
<accession>A0ABU5N9P3</accession>
<reference evidence="1 2" key="1">
    <citation type="submission" date="2023-10" db="EMBL/GenBank/DDBJ databases">
        <title>Microbacterium xanthum sp. nov., isolated from seaweed.</title>
        <authorList>
            <person name="Lee S.D."/>
        </authorList>
    </citation>
    <scope>NUCLEOTIDE SEQUENCE [LARGE SCALE GENOMIC DNA]</scope>
    <source>
        <strain evidence="1 2">KCTC 19124</strain>
    </source>
</reference>
<dbReference type="InterPro" id="IPR036563">
    <property type="entry name" value="MoaE_sf"/>
</dbReference>
<comment type="caution">
    <text evidence="1">The sequence shown here is derived from an EMBL/GenBank/DDBJ whole genome shotgun (WGS) entry which is preliminary data.</text>
</comment>
<protein>
    <submittedName>
        <fullName evidence="1">Molybdenum cofactor biosynthesis protein MoaE</fullName>
    </submittedName>
</protein>
<dbReference type="RefSeq" id="WP_194422856.1">
    <property type="nucleotide sequence ID" value="NZ_BAAAPT010000001.1"/>
</dbReference>
<dbReference type="InterPro" id="IPR003448">
    <property type="entry name" value="Mopterin_biosynth_MoaE"/>
</dbReference>
<name>A0ABU5N9P3_9MICO</name>
<dbReference type="Pfam" id="PF02391">
    <property type="entry name" value="MoaE"/>
    <property type="match status" value="1"/>
</dbReference>
<evidence type="ECO:0000313" key="2">
    <source>
        <dbReference type="Proteomes" id="UP001291912"/>
    </source>
</evidence>
<gene>
    <name evidence="1" type="ORF">R2Q92_13150</name>
</gene>
<evidence type="ECO:0000313" key="1">
    <source>
        <dbReference type="EMBL" id="MDZ8162780.1"/>
    </source>
</evidence>
<dbReference type="Proteomes" id="UP001291912">
    <property type="component" value="Unassembled WGS sequence"/>
</dbReference>
<organism evidence="1 2">
    <name type="scientific">Microbacterium aquimaris</name>
    <dbReference type="NCBI Taxonomy" id="459816"/>
    <lineage>
        <taxon>Bacteria</taxon>
        <taxon>Bacillati</taxon>
        <taxon>Actinomycetota</taxon>
        <taxon>Actinomycetes</taxon>
        <taxon>Micrococcales</taxon>
        <taxon>Microbacteriaceae</taxon>
        <taxon>Microbacterium</taxon>
    </lineage>
</organism>
<proteinExistence type="predicted"/>
<dbReference type="SUPFAM" id="SSF54690">
    <property type="entry name" value="Molybdopterin synthase subunit MoaE"/>
    <property type="match status" value="1"/>
</dbReference>
<keyword evidence="2" id="KW-1185">Reference proteome</keyword>